<name>A0A6H5J3R7_9HYME</name>
<dbReference type="PANTHER" id="PTHR33194:SF4">
    <property type="entry name" value="CCHC-TYPE DOMAIN-CONTAINING PROTEIN"/>
    <property type="match status" value="1"/>
</dbReference>
<evidence type="ECO:0000256" key="1">
    <source>
        <dbReference type="SAM" id="MobiDB-lite"/>
    </source>
</evidence>
<evidence type="ECO:0000313" key="4">
    <source>
        <dbReference type="Proteomes" id="UP000479190"/>
    </source>
</evidence>
<gene>
    <name evidence="3" type="ORF">TBRA_LOCUS14825</name>
</gene>
<feature type="region of interest" description="Disordered" evidence="1">
    <location>
        <begin position="1"/>
        <end position="23"/>
    </location>
</feature>
<feature type="compositionally biased region" description="Basic and acidic residues" evidence="1">
    <location>
        <begin position="1"/>
        <end position="19"/>
    </location>
</feature>
<dbReference type="Proteomes" id="UP000479190">
    <property type="component" value="Unassembled WGS sequence"/>
</dbReference>
<dbReference type="InterPro" id="IPR005162">
    <property type="entry name" value="Retrotrans_gag_dom"/>
</dbReference>
<feature type="compositionally biased region" description="Basic and acidic residues" evidence="1">
    <location>
        <begin position="270"/>
        <end position="281"/>
    </location>
</feature>
<organism evidence="3 4">
    <name type="scientific">Trichogramma brassicae</name>
    <dbReference type="NCBI Taxonomy" id="86971"/>
    <lineage>
        <taxon>Eukaryota</taxon>
        <taxon>Metazoa</taxon>
        <taxon>Ecdysozoa</taxon>
        <taxon>Arthropoda</taxon>
        <taxon>Hexapoda</taxon>
        <taxon>Insecta</taxon>
        <taxon>Pterygota</taxon>
        <taxon>Neoptera</taxon>
        <taxon>Endopterygota</taxon>
        <taxon>Hymenoptera</taxon>
        <taxon>Apocrita</taxon>
        <taxon>Proctotrupomorpha</taxon>
        <taxon>Chalcidoidea</taxon>
        <taxon>Trichogrammatidae</taxon>
        <taxon>Trichogramma</taxon>
    </lineage>
</organism>
<feature type="compositionally biased region" description="Basic and acidic residues" evidence="1">
    <location>
        <begin position="305"/>
        <end position="315"/>
    </location>
</feature>
<evidence type="ECO:0000313" key="3">
    <source>
        <dbReference type="EMBL" id="CAB0043237.1"/>
    </source>
</evidence>
<dbReference type="EMBL" id="CADCXV010001283">
    <property type="protein sequence ID" value="CAB0043237.1"/>
    <property type="molecule type" value="Genomic_DNA"/>
</dbReference>
<keyword evidence="4" id="KW-1185">Reference proteome</keyword>
<feature type="compositionally biased region" description="Polar residues" evidence="1">
    <location>
        <begin position="282"/>
        <end position="295"/>
    </location>
</feature>
<accession>A0A6H5J3R7</accession>
<reference evidence="3 4" key="1">
    <citation type="submission" date="2020-02" db="EMBL/GenBank/DDBJ databases">
        <authorList>
            <person name="Ferguson B K."/>
        </authorList>
    </citation>
    <scope>NUCLEOTIDE SEQUENCE [LARGE SCALE GENOMIC DNA]</scope>
</reference>
<feature type="region of interest" description="Disordered" evidence="1">
    <location>
        <begin position="261"/>
        <end position="319"/>
    </location>
</feature>
<sequence>MHVERQERPTQRTVDDRRPRNTYTSADLGKTVRSWNVKFSGWSGIDVEEFLRRVKECIDSARLSETEVLGSMSELLTGTALRWYRNYKNSWQDWPAFCASARRFFGVMQYFQDSLQTEVSTRTQGSAEPVAEYIICAHGLMNQIEGKWTPEQQLEQLYQNIRPELKKLVPRERVTSVDRLVELARTQERILEDEQSYKETPPPEEVFWSEFACKARKKEDSKPSKKIAVAAMAQKPLTPDMNDRSLDILEKISKRLEALEALGSNTPQEESARDTHREQLTEARNSNRGNNNYAKPQTFAKRIKPKSEENKDREPGPSAKAYCHGCAWPGYIWATCPACSGNKKGSK</sequence>
<protein>
    <recommendedName>
        <fullName evidence="2">Retrotransposon gag domain-containing protein</fullName>
    </recommendedName>
</protein>
<dbReference type="AlphaFoldDB" id="A0A6H5J3R7"/>
<dbReference type="PANTHER" id="PTHR33194">
    <property type="entry name" value="ZINC KNUCKLE DOMAINCONTAINING PROTEIN"/>
    <property type="match status" value="1"/>
</dbReference>
<feature type="domain" description="Retrotransposon gag" evidence="2">
    <location>
        <begin position="73"/>
        <end position="160"/>
    </location>
</feature>
<proteinExistence type="predicted"/>
<evidence type="ECO:0000259" key="2">
    <source>
        <dbReference type="Pfam" id="PF03732"/>
    </source>
</evidence>
<dbReference type="OrthoDB" id="7700211at2759"/>
<dbReference type="Pfam" id="PF03732">
    <property type="entry name" value="Retrotrans_gag"/>
    <property type="match status" value="1"/>
</dbReference>